<feature type="binding site" evidence="2">
    <location>
        <position position="163"/>
    </location>
    <ligand>
        <name>Zn(2+)</name>
        <dbReference type="ChEBI" id="CHEBI:29105"/>
        <label>2</label>
    </ligand>
</feature>
<keyword evidence="2" id="KW-0479">Metal-binding</keyword>
<dbReference type="GO" id="GO:0004177">
    <property type="term" value="F:aminopeptidase activity"/>
    <property type="evidence" value="ECO:0007669"/>
    <property type="project" value="UniProtKB-KW"/>
</dbReference>
<dbReference type="AlphaFoldDB" id="A0A829YHA4"/>
<reference evidence="4" key="1">
    <citation type="submission" date="2020-01" db="EMBL/GenBank/DDBJ databases">
        <title>'Steroidobacter agaridevorans' sp. nov., agar-degrading bacteria isolated from rhizosphere soils.</title>
        <authorList>
            <person name="Ikenaga M."/>
            <person name="Kataoka M."/>
            <person name="Murouchi A."/>
            <person name="Katsuragi S."/>
            <person name="Sakai M."/>
        </authorList>
    </citation>
    <scope>NUCLEOTIDE SEQUENCE [LARGE SCALE GENOMIC DNA]</scope>
    <source>
        <strain evidence="4">YU21-B</strain>
    </source>
</reference>
<dbReference type="PIRSF" id="PIRSF015853">
    <property type="entry name" value="Pep_DppA"/>
    <property type="match status" value="1"/>
</dbReference>
<dbReference type="CDD" id="cd08663">
    <property type="entry name" value="DAP_dppA_1"/>
    <property type="match status" value="1"/>
</dbReference>
<gene>
    <name evidence="3" type="ORF">GCM10011487_46000</name>
</gene>
<dbReference type="Gene3D" id="3.30.1360.130">
    <property type="entry name" value="Dipeptide transport protein"/>
    <property type="match status" value="1"/>
</dbReference>
<comment type="caution">
    <text evidence="3">The sequence shown here is derived from an EMBL/GenBank/DDBJ whole genome shotgun (WGS) entry which is preliminary data.</text>
</comment>
<dbReference type="InterPro" id="IPR007035">
    <property type="entry name" value="Peptidase_M55"/>
</dbReference>
<sequence>MKDRSSLYAVLAMLAFGLLPGLAAAQTPFKLYISADMEGVAGVVSDQQILPSGFEYSRFREFMTAEVNTVIEAAFAAGVTEIVVSDSHGNGQNLLIEKFPKKVSVVRSWPRPLMMMEGIDASFAGVVLLGYHTSTHNEAGVRAHTLSSARLADVRINDKQVGEGEISAAIAGHFGVPVIMVTGDDQLVKELQGSLGNVEGAVVKWAHGFHSARTLTPAEANDAIRAATARALGRLKSFKPYKVATPVRFDLRFKSYRQADMLSYLPIVERIDSHTVRYVAKDMPAASKFVEFAVTYEADMDP</sequence>
<dbReference type="Gene3D" id="3.40.50.10780">
    <property type="entry name" value="Dipeptide transport protein"/>
    <property type="match status" value="1"/>
</dbReference>
<feature type="active site" description="Nucleophile" evidence="1">
    <location>
        <position position="144"/>
    </location>
</feature>
<dbReference type="Pfam" id="PF04951">
    <property type="entry name" value="Peptidase_M55"/>
    <property type="match status" value="1"/>
</dbReference>
<accession>A0A829YHA4</accession>
<dbReference type="EMBL" id="BLJN01000004">
    <property type="protein sequence ID" value="GFE82600.1"/>
    <property type="molecule type" value="Genomic_DNA"/>
</dbReference>
<keyword evidence="2" id="KW-0862">Zinc</keyword>
<protein>
    <submittedName>
        <fullName evidence="3">D-aminopeptidase DppA</fullName>
    </submittedName>
</protein>
<evidence type="ECO:0000313" key="4">
    <source>
        <dbReference type="Proteomes" id="UP000445000"/>
    </source>
</evidence>
<dbReference type="InterPro" id="IPR027476">
    <property type="entry name" value="DppA_N"/>
</dbReference>
<feature type="binding site" evidence="2">
    <location>
        <position position="132"/>
    </location>
    <ligand>
        <name>Zn(2+)</name>
        <dbReference type="ChEBI" id="CHEBI:29105"/>
        <label>2</label>
    </ligand>
</feature>
<name>A0A829YHA4_9GAMM</name>
<proteinExistence type="predicted"/>
<feature type="binding site" evidence="2">
    <location>
        <position position="36"/>
    </location>
    <ligand>
        <name>Zn(2+)</name>
        <dbReference type="ChEBI" id="CHEBI:29105"/>
        <label>2</label>
    </ligand>
</feature>
<feature type="binding site" evidence="2">
    <location>
        <position position="36"/>
    </location>
    <ligand>
        <name>Zn(2+)</name>
        <dbReference type="ChEBI" id="CHEBI:29105"/>
        <label>1</label>
    </ligand>
</feature>
<evidence type="ECO:0000313" key="3">
    <source>
        <dbReference type="EMBL" id="GFE82600.1"/>
    </source>
</evidence>
<dbReference type="GO" id="GO:0046872">
    <property type="term" value="F:metal ion binding"/>
    <property type="evidence" value="ECO:0007669"/>
    <property type="project" value="UniProtKB-KW"/>
</dbReference>
<keyword evidence="3" id="KW-0031">Aminopeptidase</keyword>
<evidence type="ECO:0000256" key="2">
    <source>
        <dbReference type="PIRSR" id="PIRSR015853-2"/>
    </source>
</evidence>
<dbReference type="RefSeq" id="WP_161814225.1">
    <property type="nucleotide sequence ID" value="NZ_BLJN01000004.1"/>
</dbReference>
<feature type="binding site" evidence="2">
    <location>
        <position position="38"/>
    </location>
    <ligand>
        <name>Zn(2+)</name>
        <dbReference type="ChEBI" id="CHEBI:29105"/>
        <label>1</label>
    </ligand>
</feature>
<organism evidence="3 4">
    <name type="scientific">Steroidobacter agaridevorans</name>
    <dbReference type="NCBI Taxonomy" id="2695856"/>
    <lineage>
        <taxon>Bacteria</taxon>
        <taxon>Pseudomonadati</taxon>
        <taxon>Pseudomonadota</taxon>
        <taxon>Gammaproteobacteria</taxon>
        <taxon>Steroidobacterales</taxon>
        <taxon>Steroidobacteraceae</taxon>
        <taxon>Steroidobacter</taxon>
    </lineage>
</organism>
<dbReference type="Proteomes" id="UP000445000">
    <property type="component" value="Unassembled WGS sequence"/>
</dbReference>
<keyword evidence="4" id="KW-1185">Reference proteome</keyword>
<dbReference type="SUPFAM" id="SSF63992">
    <property type="entry name" value="Dipeptide transport protein"/>
    <property type="match status" value="1"/>
</dbReference>
<feature type="binding site" evidence="2">
    <location>
        <position position="88"/>
    </location>
    <ligand>
        <name>Zn(2+)</name>
        <dbReference type="ChEBI" id="CHEBI:29105"/>
        <label>2</label>
    </ligand>
</feature>
<evidence type="ECO:0000256" key="1">
    <source>
        <dbReference type="PIRSR" id="PIRSR015853-1"/>
    </source>
</evidence>
<dbReference type="InterPro" id="IPR036177">
    <property type="entry name" value="Peptidase_M55_sf"/>
</dbReference>
<keyword evidence="3" id="KW-0645">Protease</keyword>
<keyword evidence="3" id="KW-0378">Hydrolase</keyword>